<dbReference type="InterPro" id="IPR053927">
    <property type="entry name" value="FlgK_helical"/>
</dbReference>
<evidence type="ECO:0000256" key="6">
    <source>
        <dbReference type="ARBA" id="ARBA00023143"/>
    </source>
</evidence>
<keyword evidence="5" id="KW-0964">Secreted</keyword>
<dbReference type="GO" id="GO:0005576">
    <property type="term" value="C:extracellular region"/>
    <property type="evidence" value="ECO:0007669"/>
    <property type="project" value="UniProtKB-SubCell"/>
</dbReference>
<dbReference type="GO" id="GO:0009424">
    <property type="term" value="C:bacterial-type flagellum hook"/>
    <property type="evidence" value="ECO:0007669"/>
    <property type="project" value="InterPro"/>
</dbReference>
<protein>
    <recommendedName>
        <fullName evidence="4">Flagellar hook-associated protein 1</fullName>
    </recommendedName>
</protein>
<dbReference type="RefSeq" id="WP_034441410.1">
    <property type="nucleotide sequence ID" value="NZ_JMTK01000001.1"/>
</dbReference>
<evidence type="ECO:0000256" key="2">
    <source>
        <dbReference type="ARBA" id="ARBA00004613"/>
    </source>
</evidence>
<dbReference type="PANTHER" id="PTHR30033">
    <property type="entry name" value="FLAGELLAR HOOK-ASSOCIATED PROTEIN 1"/>
    <property type="match status" value="1"/>
</dbReference>
<proteinExistence type="inferred from homology"/>
<dbReference type="PATRIC" id="fig|556287.8.peg.21"/>
<keyword evidence="8" id="KW-0969">Cilium</keyword>
<dbReference type="NCBIfam" id="TIGR02492">
    <property type="entry name" value="flgK_ends"/>
    <property type="match status" value="1"/>
</dbReference>
<comment type="caution">
    <text evidence="8">The sequence shown here is derived from an EMBL/GenBank/DDBJ whole genome shotgun (WGS) entry which is preliminary data.</text>
</comment>
<feature type="domain" description="Flagellar hook-associated protein FlgK helical" evidence="7">
    <location>
        <begin position="98"/>
        <end position="302"/>
    </location>
</feature>
<sequence>MSLSAVFNKAQNIFSNASEQFFTIVKNIENSGNKNYVRQDIITVNTGDMTVAVKQRSENQNMFEKLLDAKSSAIGQQRLLESFESLKDIMGTENKYNNSPSHYMAKLRDSLSVYSNNPSTDIFGKQIISDANALVYNLNTSSKEIQKIRAGADKEIDIEVSKLRGFLSELTVVNDQIKFKTVAKHDTHELLDKRDALLQNISEEIGISTIIRNNNDIIIYTSDGTTLFETVPRNINFEKMDLYGATSESKSVVIDGVKVSIPDQTHTAPKGRIKALLHIRDNVIPMFQNQLDEISRSLISGFSEKDPVAGRSQDVLGLFIADGLKDPGNKLYKGMSEIIRVNPQYQSNPFFLRDGGSVSKNHLWNVKGFAEYSGLINHYCDSFNAMFSFDPTTGIGTNVSLLEYAKNSIGWLEKNRSTSHDSRMKNQVVFNHISESYSNTTGVNLQDELSFLIKVEQSYNISNKLMMSINRMLNTLLEGIK</sequence>
<evidence type="ECO:0000256" key="4">
    <source>
        <dbReference type="ARBA" id="ARBA00016244"/>
    </source>
</evidence>
<evidence type="ECO:0000256" key="5">
    <source>
        <dbReference type="ARBA" id="ARBA00022525"/>
    </source>
</evidence>
<dbReference type="InterPro" id="IPR002371">
    <property type="entry name" value="FlgK"/>
</dbReference>
<dbReference type="GO" id="GO:0005198">
    <property type="term" value="F:structural molecule activity"/>
    <property type="evidence" value="ECO:0007669"/>
    <property type="project" value="InterPro"/>
</dbReference>
<evidence type="ECO:0000256" key="1">
    <source>
        <dbReference type="ARBA" id="ARBA00004365"/>
    </source>
</evidence>
<keyword evidence="6" id="KW-0975">Bacterial flagellum</keyword>
<name>A0A094Z2G6_9HYPH</name>
<dbReference type="AlphaFoldDB" id="A0A094Z2G6"/>
<keyword evidence="8" id="KW-0966">Cell projection</keyword>
<dbReference type="GO" id="GO:0044780">
    <property type="term" value="P:bacterial-type flagellum assembly"/>
    <property type="evidence" value="ECO:0007669"/>
    <property type="project" value="InterPro"/>
</dbReference>
<evidence type="ECO:0000259" key="7">
    <source>
        <dbReference type="Pfam" id="PF22638"/>
    </source>
</evidence>
<evidence type="ECO:0000313" key="8">
    <source>
        <dbReference type="EMBL" id="KJZ82421.1"/>
    </source>
</evidence>
<dbReference type="EMBL" id="JMTK01000001">
    <property type="protein sequence ID" value="KJZ82421.1"/>
    <property type="molecule type" value="Genomic_DNA"/>
</dbReference>
<organism evidence="8 9">
    <name type="scientific">Candidatus Liberibacter solanacearum</name>
    <dbReference type="NCBI Taxonomy" id="556287"/>
    <lineage>
        <taxon>Bacteria</taxon>
        <taxon>Pseudomonadati</taxon>
        <taxon>Pseudomonadota</taxon>
        <taxon>Alphaproteobacteria</taxon>
        <taxon>Hyphomicrobiales</taxon>
        <taxon>Rhizobiaceae</taxon>
        <taxon>Liberibacter</taxon>
    </lineage>
</organism>
<evidence type="ECO:0000313" key="9">
    <source>
        <dbReference type="Proteomes" id="UP000033731"/>
    </source>
</evidence>
<reference evidence="8 9" key="1">
    <citation type="journal article" date="2015" name="Phytopathology">
        <title>Genomes of Candidatus Liberibacter solanacearum haplotype A from New Zealand and the USA suggest significant genome plasticity in the species.</title>
        <authorList>
            <person name="Thompson S.M."/>
            <person name="Johnson C.P."/>
            <person name="Lu A.Y."/>
            <person name="Frampton R.A."/>
            <person name="Sullivan K.L."/>
            <person name="Fiers M.W."/>
            <person name="Crowhurst R.N."/>
            <person name="Pitman A.R."/>
            <person name="Scott I."/>
            <person name="Gudmestad N.C."/>
            <person name="Smith G.R."/>
        </authorList>
    </citation>
    <scope>NUCLEOTIDE SEQUENCE [LARGE SCALE GENOMIC DNA]</scope>
    <source>
        <strain evidence="8 9">LsoNZ1</strain>
    </source>
</reference>
<keyword evidence="9" id="KW-1185">Reference proteome</keyword>
<dbReference type="Proteomes" id="UP000033731">
    <property type="component" value="Unassembled WGS sequence"/>
</dbReference>
<dbReference type="PANTHER" id="PTHR30033:SF1">
    <property type="entry name" value="FLAGELLAR HOOK-ASSOCIATED PROTEIN 1"/>
    <property type="match status" value="1"/>
</dbReference>
<comment type="similarity">
    <text evidence="3">Belongs to the flagella basal body rod proteins family.</text>
</comment>
<accession>A0A094Z2G6</accession>
<dbReference type="Pfam" id="PF22638">
    <property type="entry name" value="FlgK_D1"/>
    <property type="match status" value="1"/>
</dbReference>
<comment type="subcellular location">
    <subcellularLocation>
        <location evidence="1">Bacterial flagellum</location>
    </subcellularLocation>
    <subcellularLocation>
        <location evidence="2">Secreted</location>
    </subcellularLocation>
</comment>
<keyword evidence="8" id="KW-0282">Flagellum</keyword>
<gene>
    <name evidence="8" type="ORF">DJ66_0021</name>
</gene>
<evidence type="ECO:0000256" key="3">
    <source>
        <dbReference type="ARBA" id="ARBA00009677"/>
    </source>
</evidence>